<comment type="caution">
    <text evidence="1">The sequence shown here is derived from an EMBL/GenBank/DDBJ whole genome shotgun (WGS) entry which is preliminary data.</text>
</comment>
<dbReference type="AlphaFoldDB" id="A0A1B8AAR2"/>
<keyword evidence="2" id="KW-1185">Reference proteome</keyword>
<dbReference type="EMBL" id="LYXU01000011">
    <property type="protein sequence ID" value="OBS17563.1"/>
    <property type="molecule type" value="Genomic_DNA"/>
</dbReference>
<reference evidence="1 2" key="1">
    <citation type="submission" date="2016-06" db="EMBL/GenBank/DDBJ databases">
        <title>Living apart together: crosstalk between the core and supernumerary genomes in a fungal plant pathogen.</title>
        <authorList>
            <person name="Vanheule A."/>
            <person name="Audenaert K."/>
            <person name="Warris S."/>
            <person name="Van De Geest H."/>
            <person name="Schijlen E."/>
            <person name="Hofte M."/>
            <person name="De Saeger S."/>
            <person name="Haesaert G."/>
            <person name="Waalwijk C."/>
            <person name="Van Der Lee T."/>
        </authorList>
    </citation>
    <scope>NUCLEOTIDE SEQUENCE [LARGE SCALE GENOMIC DNA]</scope>
    <source>
        <strain evidence="1 2">2516</strain>
    </source>
</reference>
<evidence type="ECO:0000313" key="2">
    <source>
        <dbReference type="Proteomes" id="UP000091967"/>
    </source>
</evidence>
<sequence>MIVIILKGDTLTKKTMTWLRNTSSFANMLMEYQRRSLAPYMPGLRNFHGTYFWRCSRAFVEQYPEGVAQDANQDDALS</sequence>
<gene>
    <name evidence="1" type="ORF">FPOA_11969</name>
</gene>
<dbReference type="Proteomes" id="UP000091967">
    <property type="component" value="Unassembled WGS sequence"/>
</dbReference>
<name>A0A1B8AAR2_FUSPO</name>
<accession>A0A1B8AAR2</accession>
<proteinExistence type="predicted"/>
<protein>
    <submittedName>
        <fullName evidence="1">Uncharacterized protein</fullName>
    </submittedName>
</protein>
<organism evidence="1 2">
    <name type="scientific">Fusarium poae</name>
    <dbReference type="NCBI Taxonomy" id="36050"/>
    <lineage>
        <taxon>Eukaryota</taxon>
        <taxon>Fungi</taxon>
        <taxon>Dikarya</taxon>
        <taxon>Ascomycota</taxon>
        <taxon>Pezizomycotina</taxon>
        <taxon>Sordariomycetes</taxon>
        <taxon>Hypocreomycetidae</taxon>
        <taxon>Hypocreales</taxon>
        <taxon>Nectriaceae</taxon>
        <taxon>Fusarium</taxon>
    </lineage>
</organism>
<evidence type="ECO:0000313" key="1">
    <source>
        <dbReference type="EMBL" id="OBS17563.1"/>
    </source>
</evidence>